<evidence type="ECO:0000313" key="2">
    <source>
        <dbReference type="EMBL" id="MED6134989.1"/>
    </source>
</evidence>
<evidence type="ECO:0008006" key="4">
    <source>
        <dbReference type="Google" id="ProtNLM"/>
    </source>
</evidence>
<keyword evidence="1" id="KW-0812">Transmembrane</keyword>
<dbReference type="Pfam" id="PF13668">
    <property type="entry name" value="Ferritin_2"/>
    <property type="match status" value="1"/>
</dbReference>
<dbReference type="EMBL" id="JASCZI010060652">
    <property type="protein sequence ID" value="MED6134989.1"/>
    <property type="molecule type" value="Genomic_DNA"/>
</dbReference>
<keyword evidence="1" id="KW-1133">Transmembrane helix</keyword>
<evidence type="ECO:0000256" key="1">
    <source>
        <dbReference type="SAM" id="Phobius"/>
    </source>
</evidence>
<accession>A0ABU6SFY8</accession>
<sequence length="174" mass="18464">MDNAFGRKLVPPFDPYANDTNFLLAAYFFPYIGLTGLVNANTLLITPAALSLLAGLLGVEAGIDAVIRTLLYERLNQAVTLYGVSVAEFTDRISDLRNRLGGAGVKDEALVMPRDEGADGKVTGNVLSAGNDSLSYARTPQELLRILYGTGNESKPGGFFPNGTDGLLANSFGM</sequence>
<dbReference type="InterPro" id="IPR052965">
    <property type="entry name" value="Pigment-catalase-like"/>
</dbReference>
<protein>
    <recommendedName>
        <fullName evidence="4">Desiccation-related protein PCC13-62</fullName>
    </recommendedName>
</protein>
<gene>
    <name evidence="2" type="ORF">PIB30_042087</name>
</gene>
<dbReference type="PANTHER" id="PTHR31694">
    <property type="entry name" value="DESICCATION-LIKE PROTEIN"/>
    <property type="match status" value="1"/>
</dbReference>
<keyword evidence="3" id="KW-1185">Reference proteome</keyword>
<feature type="transmembrane region" description="Helical" evidence="1">
    <location>
        <begin position="44"/>
        <end position="67"/>
    </location>
</feature>
<comment type="caution">
    <text evidence="2">The sequence shown here is derived from an EMBL/GenBank/DDBJ whole genome shotgun (WGS) entry which is preliminary data.</text>
</comment>
<organism evidence="2 3">
    <name type="scientific">Stylosanthes scabra</name>
    <dbReference type="NCBI Taxonomy" id="79078"/>
    <lineage>
        <taxon>Eukaryota</taxon>
        <taxon>Viridiplantae</taxon>
        <taxon>Streptophyta</taxon>
        <taxon>Embryophyta</taxon>
        <taxon>Tracheophyta</taxon>
        <taxon>Spermatophyta</taxon>
        <taxon>Magnoliopsida</taxon>
        <taxon>eudicotyledons</taxon>
        <taxon>Gunneridae</taxon>
        <taxon>Pentapetalae</taxon>
        <taxon>rosids</taxon>
        <taxon>fabids</taxon>
        <taxon>Fabales</taxon>
        <taxon>Fabaceae</taxon>
        <taxon>Papilionoideae</taxon>
        <taxon>50 kb inversion clade</taxon>
        <taxon>dalbergioids sensu lato</taxon>
        <taxon>Dalbergieae</taxon>
        <taxon>Pterocarpus clade</taxon>
        <taxon>Stylosanthes</taxon>
    </lineage>
</organism>
<name>A0ABU6SFY8_9FABA</name>
<dbReference type="PANTHER" id="PTHR31694:SF26">
    <property type="entry name" value="OS05G0151100 PROTEIN"/>
    <property type="match status" value="1"/>
</dbReference>
<dbReference type="Proteomes" id="UP001341840">
    <property type="component" value="Unassembled WGS sequence"/>
</dbReference>
<evidence type="ECO:0000313" key="3">
    <source>
        <dbReference type="Proteomes" id="UP001341840"/>
    </source>
</evidence>
<keyword evidence="1" id="KW-0472">Membrane</keyword>
<reference evidence="2 3" key="1">
    <citation type="journal article" date="2023" name="Plants (Basel)">
        <title>Bridging the Gap: Combining Genomics and Transcriptomics Approaches to Understand Stylosanthes scabra, an Orphan Legume from the Brazilian Caatinga.</title>
        <authorList>
            <person name="Ferreira-Neto J.R.C."/>
            <person name="da Silva M.D."/>
            <person name="Binneck E."/>
            <person name="de Melo N.F."/>
            <person name="da Silva R.H."/>
            <person name="de Melo A.L.T.M."/>
            <person name="Pandolfi V."/>
            <person name="Bustamante F.O."/>
            <person name="Brasileiro-Vidal A.C."/>
            <person name="Benko-Iseppon A.M."/>
        </authorList>
    </citation>
    <scope>NUCLEOTIDE SEQUENCE [LARGE SCALE GENOMIC DNA]</scope>
    <source>
        <tissue evidence="2">Leaves</tissue>
    </source>
</reference>
<proteinExistence type="predicted"/>
<feature type="transmembrane region" description="Helical" evidence="1">
    <location>
        <begin position="21"/>
        <end position="38"/>
    </location>
</feature>